<sequence>MDACINNDAEGTTPFIVVQKGAGGQQPSYTIFICPAAKFLFSYKYSIYNSLQLFLLGAVSATVRQEWPMGTNWNLGPQFSVNNFVFLDSMILAALMAIAQGQESYIVSGPGRDTDLWAYCFQSQGQNWNDPRYVAKGWNAPTFVTPPPPPPQQQGK</sequence>
<dbReference type="EMBL" id="CAJPDT010000097">
    <property type="protein sequence ID" value="CAF9937137.1"/>
    <property type="molecule type" value="Genomic_DNA"/>
</dbReference>
<gene>
    <name evidence="1" type="ORF">IMSHALPRED_011029</name>
</gene>
<keyword evidence="2" id="KW-1185">Reference proteome</keyword>
<dbReference type="Proteomes" id="UP000664534">
    <property type="component" value="Unassembled WGS sequence"/>
</dbReference>
<name>A0A8H3G5I6_9LECA</name>
<protein>
    <submittedName>
        <fullName evidence="1">Uncharacterized protein</fullName>
    </submittedName>
</protein>
<accession>A0A8H3G5I6</accession>
<proteinExistence type="predicted"/>
<evidence type="ECO:0000313" key="1">
    <source>
        <dbReference type="EMBL" id="CAF9937137.1"/>
    </source>
</evidence>
<reference evidence="1" key="1">
    <citation type="submission" date="2021-03" db="EMBL/GenBank/DDBJ databases">
        <authorList>
            <person name="Tagirdzhanova G."/>
        </authorList>
    </citation>
    <scope>NUCLEOTIDE SEQUENCE</scope>
</reference>
<evidence type="ECO:0000313" key="2">
    <source>
        <dbReference type="Proteomes" id="UP000664534"/>
    </source>
</evidence>
<organism evidence="1 2">
    <name type="scientific">Imshaugia aleurites</name>
    <dbReference type="NCBI Taxonomy" id="172621"/>
    <lineage>
        <taxon>Eukaryota</taxon>
        <taxon>Fungi</taxon>
        <taxon>Dikarya</taxon>
        <taxon>Ascomycota</taxon>
        <taxon>Pezizomycotina</taxon>
        <taxon>Lecanoromycetes</taxon>
        <taxon>OSLEUM clade</taxon>
        <taxon>Lecanoromycetidae</taxon>
        <taxon>Lecanorales</taxon>
        <taxon>Lecanorineae</taxon>
        <taxon>Parmeliaceae</taxon>
        <taxon>Imshaugia</taxon>
    </lineage>
</organism>
<dbReference type="AlphaFoldDB" id="A0A8H3G5I6"/>
<comment type="caution">
    <text evidence="1">The sequence shown here is derived from an EMBL/GenBank/DDBJ whole genome shotgun (WGS) entry which is preliminary data.</text>
</comment>